<evidence type="ECO:0000256" key="6">
    <source>
        <dbReference type="SAM" id="MobiDB-lite"/>
    </source>
</evidence>
<evidence type="ECO:0000256" key="2">
    <source>
        <dbReference type="ARBA" id="ARBA00022448"/>
    </source>
</evidence>
<dbReference type="InterPro" id="IPR011701">
    <property type="entry name" value="MFS"/>
</dbReference>
<dbReference type="EMBL" id="AZJI01000001">
    <property type="protein sequence ID" value="ETD24997.1"/>
    <property type="molecule type" value="Genomic_DNA"/>
</dbReference>
<organism evidence="9 10">
    <name type="scientific">Helicobacter macacae MIT 99-5501</name>
    <dbReference type="NCBI Taxonomy" id="1357400"/>
    <lineage>
        <taxon>Bacteria</taxon>
        <taxon>Pseudomonadati</taxon>
        <taxon>Campylobacterota</taxon>
        <taxon>Epsilonproteobacteria</taxon>
        <taxon>Campylobacterales</taxon>
        <taxon>Helicobacteraceae</taxon>
        <taxon>Helicobacter</taxon>
    </lineage>
</organism>
<feature type="transmembrane region" description="Helical" evidence="7">
    <location>
        <begin position="292"/>
        <end position="311"/>
    </location>
</feature>
<dbReference type="STRING" id="1357400.HMPREF2086_00332"/>
<reference evidence="9 10" key="1">
    <citation type="journal article" date="2014" name="Genome Announc.">
        <title>Draft genome sequences of six enterohepatic helicobacter species isolated from humans and one from rhesus macaques.</title>
        <authorList>
            <person name="Shen Z."/>
            <person name="Sheh A."/>
            <person name="Young S.K."/>
            <person name="Abouelliel A."/>
            <person name="Ward D.V."/>
            <person name="Earl A.M."/>
            <person name="Fox J.G."/>
        </authorList>
    </citation>
    <scope>NUCLEOTIDE SEQUENCE [LARGE SCALE GENOMIC DNA]</scope>
    <source>
        <strain evidence="9 10">MIT 99-5501</strain>
    </source>
</reference>
<comment type="caution">
    <text evidence="9">The sequence shown here is derived from an EMBL/GenBank/DDBJ whole genome shotgun (WGS) entry which is preliminary data.</text>
</comment>
<keyword evidence="5 7" id="KW-0472">Membrane</keyword>
<dbReference type="InterPro" id="IPR020846">
    <property type="entry name" value="MFS_dom"/>
</dbReference>
<evidence type="ECO:0000313" key="10">
    <source>
        <dbReference type="Proteomes" id="UP000018731"/>
    </source>
</evidence>
<evidence type="ECO:0000256" key="4">
    <source>
        <dbReference type="ARBA" id="ARBA00022989"/>
    </source>
</evidence>
<feature type="transmembrane region" description="Helical" evidence="7">
    <location>
        <begin position="31"/>
        <end position="54"/>
    </location>
</feature>
<dbReference type="Gene3D" id="1.20.1250.20">
    <property type="entry name" value="MFS general substrate transporter like domains"/>
    <property type="match status" value="1"/>
</dbReference>
<sequence length="540" mass="58144">MSNTTQPQNPQSPQNQQNKQSPQANHTKQNLILLTILLAVFVVPSSISGTAIALEFVAQSFSDITHSTHAIAQSTLIPTRDTSQSQATFSALLQWVVNNFNLCFATFTLIWGAFADRFGARKCLILGVFLYLIGSALSVLSLNLLLLDIARGIAGLGGASVFACGASILVKTFDEKHRAKAFALFGTTAGLGITLSPTISGLLIELFSGVSIAFFDISFDISWRSIFTFHFIVLFVVLLLSPVLPKDKKATQDEQAIKPAFDALGAILFIGFLFSFMLFITRISEISSPTTLWILAFSVIIGIIFGAQQRYLHAQGKFPLLDFSVLSNARFVGYMLVCVIAGFSFVVLLTYFPSFLQRTFDLSAAHSGLFMLFLTAPMLFCPIIAGKILASSKSANTPKLLSLAMSLMMSLGLFVLIVVLRYASGVALFVALACVLLVIGVGMGLHAGAIDNLALSSVESAKSGFAAGVLNGFRLGSEAVGVAIYGALMALFLSQAQSSLDFASQNLINAFSYTLWILGVFCVVLSLLVWKFLRYNAPKN</sequence>
<keyword evidence="3 7" id="KW-0812">Transmembrane</keyword>
<dbReference type="OrthoDB" id="9807274at2"/>
<feature type="transmembrane region" description="Helical" evidence="7">
    <location>
        <begin position="221"/>
        <end position="240"/>
    </location>
</feature>
<dbReference type="PROSITE" id="PS50850">
    <property type="entry name" value="MFS"/>
    <property type="match status" value="1"/>
</dbReference>
<feature type="domain" description="Major facilitator superfamily (MFS) profile" evidence="8">
    <location>
        <begin position="32"/>
        <end position="537"/>
    </location>
</feature>
<dbReference type="SUPFAM" id="SSF103473">
    <property type="entry name" value="MFS general substrate transporter"/>
    <property type="match status" value="1"/>
</dbReference>
<feature type="transmembrane region" description="Helical" evidence="7">
    <location>
        <begin position="123"/>
        <end position="146"/>
    </location>
</feature>
<evidence type="ECO:0000256" key="7">
    <source>
        <dbReference type="SAM" id="Phobius"/>
    </source>
</evidence>
<gene>
    <name evidence="9" type="ORF">HMPREF2086_00332</name>
</gene>
<evidence type="ECO:0000313" key="9">
    <source>
        <dbReference type="EMBL" id="ETD24997.1"/>
    </source>
</evidence>
<feature type="transmembrane region" description="Helical" evidence="7">
    <location>
        <begin position="331"/>
        <end position="352"/>
    </location>
</feature>
<dbReference type="PANTHER" id="PTHR42718">
    <property type="entry name" value="MAJOR FACILITATOR SUPERFAMILY MULTIDRUG TRANSPORTER MFSC"/>
    <property type="match status" value="1"/>
</dbReference>
<keyword evidence="2" id="KW-0813">Transport</keyword>
<evidence type="ECO:0000259" key="8">
    <source>
        <dbReference type="PROSITE" id="PS50850"/>
    </source>
</evidence>
<feature type="transmembrane region" description="Helical" evidence="7">
    <location>
        <begin position="182"/>
        <end position="215"/>
    </location>
</feature>
<feature type="transmembrane region" description="Helical" evidence="7">
    <location>
        <begin position="475"/>
        <end position="493"/>
    </location>
</feature>
<keyword evidence="10" id="KW-1185">Reference proteome</keyword>
<feature type="transmembrane region" description="Helical" evidence="7">
    <location>
        <begin position="92"/>
        <end position="111"/>
    </location>
</feature>
<feature type="transmembrane region" description="Helical" evidence="7">
    <location>
        <begin position="400"/>
        <end position="420"/>
    </location>
</feature>
<dbReference type="PANTHER" id="PTHR42718:SF9">
    <property type="entry name" value="MAJOR FACILITATOR SUPERFAMILY MULTIDRUG TRANSPORTER MFSC"/>
    <property type="match status" value="1"/>
</dbReference>
<dbReference type="Pfam" id="PF07690">
    <property type="entry name" value="MFS_1"/>
    <property type="match status" value="1"/>
</dbReference>
<dbReference type="Proteomes" id="UP000018731">
    <property type="component" value="Unassembled WGS sequence"/>
</dbReference>
<dbReference type="GO" id="GO:0016020">
    <property type="term" value="C:membrane"/>
    <property type="evidence" value="ECO:0007669"/>
    <property type="project" value="UniProtKB-SubCell"/>
</dbReference>
<accession>V8CD36</accession>
<feature type="transmembrane region" description="Helical" evidence="7">
    <location>
        <begin position="426"/>
        <end position="454"/>
    </location>
</feature>
<dbReference type="HOGENOM" id="CLU_000960_28_2_7"/>
<keyword evidence="4 7" id="KW-1133">Transmembrane helix</keyword>
<feature type="transmembrane region" description="Helical" evidence="7">
    <location>
        <begin position="364"/>
        <end position="388"/>
    </location>
</feature>
<dbReference type="PRINTS" id="PR01036">
    <property type="entry name" value="TCRTETB"/>
</dbReference>
<dbReference type="Gene3D" id="1.20.1720.10">
    <property type="entry name" value="Multidrug resistance protein D"/>
    <property type="match status" value="1"/>
</dbReference>
<feature type="region of interest" description="Disordered" evidence="6">
    <location>
        <begin position="1"/>
        <end position="23"/>
    </location>
</feature>
<evidence type="ECO:0000256" key="3">
    <source>
        <dbReference type="ARBA" id="ARBA00022692"/>
    </source>
</evidence>
<evidence type="ECO:0000256" key="5">
    <source>
        <dbReference type="ARBA" id="ARBA00023136"/>
    </source>
</evidence>
<feature type="transmembrane region" description="Helical" evidence="7">
    <location>
        <begin position="152"/>
        <end position="170"/>
    </location>
</feature>
<proteinExistence type="predicted"/>
<dbReference type="RefSeq" id="WP_023926999.1">
    <property type="nucleotide sequence ID" value="NZ_KI669454.1"/>
</dbReference>
<dbReference type="AlphaFoldDB" id="V8CD36"/>
<feature type="transmembrane region" description="Helical" evidence="7">
    <location>
        <begin position="261"/>
        <end position="280"/>
    </location>
</feature>
<evidence type="ECO:0000256" key="1">
    <source>
        <dbReference type="ARBA" id="ARBA00004141"/>
    </source>
</evidence>
<dbReference type="PATRIC" id="fig|1357400.3.peg.452"/>
<protein>
    <recommendedName>
        <fullName evidence="8">Major facilitator superfamily (MFS) profile domain-containing protein</fullName>
    </recommendedName>
</protein>
<dbReference type="InterPro" id="IPR036259">
    <property type="entry name" value="MFS_trans_sf"/>
</dbReference>
<feature type="transmembrane region" description="Helical" evidence="7">
    <location>
        <begin position="513"/>
        <end position="533"/>
    </location>
</feature>
<dbReference type="eggNOG" id="COG0477">
    <property type="taxonomic scope" value="Bacteria"/>
</dbReference>
<dbReference type="GO" id="GO:0022857">
    <property type="term" value="F:transmembrane transporter activity"/>
    <property type="evidence" value="ECO:0007669"/>
    <property type="project" value="InterPro"/>
</dbReference>
<comment type="subcellular location">
    <subcellularLocation>
        <location evidence="1">Membrane</location>
        <topology evidence="1">Multi-pass membrane protein</topology>
    </subcellularLocation>
</comment>
<dbReference type="CDD" id="cd17321">
    <property type="entry name" value="MFS_MMR_MDR_like"/>
    <property type="match status" value="1"/>
</dbReference>
<name>V8CD36_9HELI</name>